<gene>
    <name evidence="1" type="ORF">NSJP_3403</name>
</gene>
<protein>
    <submittedName>
        <fullName evidence="1">Uncharacterized protein</fullName>
    </submittedName>
</protein>
<proteinExistence type="predicted"/>
<evidence type="ECO:0000313" key="2">
    <source>
        <dbReference type="Proteomes" id="UP000192042"/>
    </source>
</evidence>
<accession>A0A1W1I9A3</accession>
<dbReference type="KEGG" id="nja:NSJP_3403"/>
<dbReference type="OrthoDB" id="9794231at2"/>
<name>A0A1W1I9A3_9BACT</name>
<dbReference type="EMBL" id="LT828648">
    <property type="protein sequence ID" value="SLM49570.1"/>
    <property type="molecule type" value="Genomic_DNA"/>
</dbReference>
<sequence length="121" mass="13583">MAVTATEQVDIAAALVRLYVFLAQYLDRCLDESARKAYPDAELKKHLTDTRRQLMDILSVNPVVKKKLTEECDRILALGEACLRGASADRQVHETMQVERIALKHKTSALSDLVAVFRALE</sequence>
<dbReference type="Proteomes" id="UP000192042">
    <property type="component" value="Chromosome I"/>
</dbReference>
<keyword evidence="2" id="KW-1185">Reference proteome</keyword>
<dbReference type="STRING" id="1325564.NSJP_3403"/>
<organism evidence="1 2">
    <name type="scientific">Nitrospira japonica</name>
    <dbReference type="NCBI Taxonomy" id="1325564"/>
    <lineage>
        <taxon>Bacteria</taxon>
        <taxon>Pseudomonadati</taxon>
        <taxon>Nitrospirota</taxon>
        <taxon>Nitrospiria</taxon>
        <taxon>Nitrospirales</taxon>
        <taxon>Nitrospiraceae</taxon>
        <taxon>Nitrospira</taxon>
    </lineage>
</organism>
<dbReference type="AlphaFoldDB" id="A0A1W1I9A3"/>
<dbReference type="RefSeq" id="WP_080887770.1">
    <property type="nucleotide sequence ID" value="NZ_LT828648.1"/>
</dbReference>
<reference evidence="1 2" key="1">
    <citation type="submission" date="2017-03" db="EMBL/GenBank/DDBJ databases">
        <authorList>
            <person name="Afonso C.L."/>
            <person name="Miller P.J."/>
            <person name="Scott M.A."/>
            <person name="Spackman E."/>
            <person name="Goraichik I."/>
            <person name="Dimitrov K.M."/>
            <person name="Suarez D.L."/>
            <person name="Swayne D.E."/>
        </authorList>
    </citation>
    <scope>NUCLEOTIDE SEQUENCE [LARGE SCALE GENOMIC DNA]</scope>
    <source>
        <strain evidence="1">Genome sequencing of Nitrospira japonica strain NJ11</strain>
    </source>
</reference>
<evidence type="ECO:0000313" key="1">
    <source>
        <dbReference type="EMBL" id="SLM49570.1"/>
    </source>
</evidence>